<evidence type="ECO:0000313" key="3">
    <source>
        <dbReference type="Proteomes" id="UP000639772"/>
    </source>
</evidence>
<dbReference type="Proteomes" id="UP000639772">
    <property type="component" value="Chromosome 6"/>
</dbReference>
<sequence length="125" mass="14130">MKITESFDMSFIVLSDRKHDLVRPEGRQRPWRIIPPARTDRQPPRIRSAPGSSSASPLAATSVSVATPLNRTTPYFPLPDPFILTSHPPARCVPLPARTSKAEQLYRHRWRSALVRPALPSWRSV</sequence>
<evidence type="ECO:0000256" key="1">
    <source>
        <dbReference type="SAM" id="MobiDB-lite"/>
    </source>
</evidence>
<dbReference type="AlphaFoldDB" id="A0A835V128"/>
<proteinExistence type="predicted"/>
<name>A0A835V128_VANPL</name>
<dbReference type="EMBL" id="JADCNM010000006">
    <property type="protein sequence ID" value="KAG0479201.1"/>
    <property type="molecule type" value="Genomic_DNA"/>
</dbReference>
<feature type="region of interest" description="Disordered" evidence="1">
    <location>
        <begin position="24"/>
        <end position="59"/>
    </location>
</feature>
<reference evidence="2 3" key="1">
    <citation type="journal article" date="2020" name="Nat. Food">
        <title>A phased Vanilla planifolia genome enables genetic improvement of flavour and production.</title>
        <authorList>
            <person name="Hasing T."/>
            <person name="Tang H."/>
            <person name="Brym M."/>
            <person name="Khazi F."/>
            <person name="Huang T."/>
            <person name="Chambers A.H."/>
        </authorList>
    </citation>
    <scope>NUCLEOTIDE SEQUENCE [LARGE SCALE GENOMIC DNA]</scope>
    <source>
        <tissue evidence="2">Leaf</tissue>
    </source>
</reference>
<evidence type="ECO:0000313" key="2">
    <source>
        <dbReference type="EMBL" id="KAG0479201.1"/>
    </source>
</evidence>
<protein>
    <submittedName>
        <fullName evidence="2">Uncharacterized protein</fullName>
    </submittedName>
</protein>
<accession>A0A835V128</accession>
<comment type="caution">
    <text evidence="2">The sequence shown here is derived from an EMBL/GenBank/DDBJ whole genome shotgun (WGS) entry which is preliminary data.</text>
</comment>
<gene>
    <name evidence="2" type="ORF">HPP92_013920</name>
</gene>
<organism evidence="2 3">
    <name type="scientific">Vanilla planifolia</name>
    <name type="common">Vanilla</name>
    <dbReference type="NCBI Taxonomy" id="51239"/>
    <lineage>
        <taxon>Eukaryota</taxon>
        <taxon>Viridiplantae</taxon>
        <taxon>Streptophyta</taxon>
        <taxon>Embryophyta</taxon>
        <taxon>Tracheophyta</taxon>
        <taxon>Spermatophyta</taxon>
        <taxon>Magnoliopsida</taxon>
        <taxon>Liliopsida</taxon>
        <taxon>Asparagales</taxon>
        <taxon>Orchidaceae</taxon>
        <taxon>Vanilloideae</taxon>
        <taxon>Vanilleae</taxon>
        <taxon>Vanilla</taxon>
    </lineage>
</organism>
<feature type="compositionally biased region" description="Low complexity" evidence="1">
    <location>
        <begin position="48"/>
        <end position="59"/>
    </location>
</feature>